<dbReference type="GO" id="GO:0005634">
    <property type="term" value="C:nucleus"/>
    <property type="evidence" value="ECO:0007669"/>
    <property type="project" value="TreeGrafter"/>
</dbReference>
<evidence type="ECO:0000256" key="3">
    <source>
        <dbReference type="ARBA" id="ARBA00023170"/>
    </source>
</evidence>
<feature type="non-terminal residue" evidence="5">
    <location>
        <position position="252"/>
    </location>
</feature>
<dbReference type="Gene3D" id="1.10.565.10">
    <property type="entry name" value="Retinoid X Receptor"/>
    <property type="match status" value="1"/>
</dbReference>
<dbReference type="InterPro" id="IPR035500">
    <property type="entry name" value="NHR-like_dom_sf"/>
</dbReference>
<keyword evidence="2" id="KW-0804">Transcription</keyword>
<dbReference type="InterPro" id="IPR000536">
    <property type="entry name" value="Nucl_hrmn_rcpt_lig-bd"/>
</dbReference>
<dbReference type="PROSITE" id="PS51843">
    <property type="entry name" value="NR_LBD"/>
    <property type="match status" value="1"/>
</dbReference>
<keyword evidence="3" id="KW-0675">Receptor</keyword>
<protein>
    <recommendedName>
        <fullName evidence="4">NR LBD domain-containing protein</fullName>
    </recommendedName>
</protein>
<accession>A0AAV5WXT7</accession>
<dbReference type="Proteomes" id="UP001432322">
    <property type="component" value="Unassembled WGS sequence"/>
</dbReference>
<organism evidence="5 6">
    <name type="scientific">Pristionchus fissidentatus</name>
    <dbReference type="NCBI Taxonomy" id="1538716"/>
    <lineage>
        <taxon>Eukaryota</taxon>
        <taxon>Metazoa</taxon>
        <taxon>Ecdysozoa</taxon>
        <taxon>Nematoda</taxon>
        <taxon>Chromadorea</taxon>
        <taxon>Rhabditida</taxon>
        <taxon>Rhabditina</taxon>
        <taxon>Diplogasteromorpha</taxon>
        <taxon>Diplogasteroidea</taxon>
        <taxon>Neodiplogasteridae</taxon>
        <taxon>Pristionchus</taxon>
    </lineage>
</organism>
<evidence type="ECO:0000259" key="4">
    <source>
        <dbReference type="PROSITE" id="PS51843"/>
    </source>
</evidence>
<keyword evidence="1" id="KW-0805">Transcription regulation</keyword>
<sequence length="252" mass="29306">MQYEGPLRERRKATTPLLQRIKTEHKISIERRREQELQIVTKGAGHSRFPHPTEVMYNVRESTCYEIFNIFVAESYDFFKHAFPAFQKLPENEKDLIFKDYIGKFSMVECYYRTRQLWGGVGRFIMCSVTTCYDVNLTDPEFLPSSNSANAKFLLSSARAYADDQNEVFMPIFNRSKLVEREFYALIVLVMGELDTSCGVSEEALVLLDRYRQEALEGLQCYYQNELGLTDFSTRIGNLMSLNHAIQECKSL</sequence>
<gene>
    <name evidence="5" type="ORF">PFISCL1PPCAC_28513</name>
</gene>
<reference evidence="5" key="1">
    <citation type="submission" date="2023-10" db="EMBL/GenBank/DDBJ databases">
        <title>Genome assembly of Pristionchus species.</title>
        <authorList>
            <person name="Yoshida K."/>
            <person name="Sommer R.J."/>
        </authorList>
    </citation>
    <scope>NUCLEOTIDE SEQUENCE</scope>
    <source>
        <strain evidence="5">RS5133</strain>
    </source>
</reference>
<dbReference type="PANTHER" id="PTHR46011:SF6">
    <property type="entry name" value="HIGH ZINC ACTIVATED NUCLEAR RECEPTOR PROTEIN"/>
    <property type="match status" value="1"/>
</dbReference>
<evidence type="ECO:0000313" key="6">
    <source>
        <dbReference type="Proteomes" id="UP001432322"/>
    </source>
</evidence>
<proteinExistence type="predicted"/>
<feature type="domain" description="NR LBD" evidence="4">
    <location>
        <begin position="24"/>
        <end position="252"/>
    </location>
</feature>
<name>A0AAV5WXT7_9BILA</name>
<dbReference type="Pfam" id="PF00104">
    <property type="entry name" value="Hormone_recep"/>
    <property type="match status" value="1"/>
</dbReference>
<evidence type="ECO:0000313" key="5">
    <source>
        <dbReference type="EMBL" id="GMT37216.1"/>
    </source>
</evidence>
<comment type="caution">
    <text evidence="5">The sequence shown here is derived from an EMBL/GenBank/DDBJ whole genome shotgun (WGS) entry which is preliminary data.</text>
</comment>
<dbReference type="PANTHER" id="PTHR46011">
    <property type="entry name" value="NUCLEAR HORMONE RECEPTOR FAMILY MEMBER NHR-86-RELATED"/>
    <property type="match status" value="1"/>
</dbReference>
<dbReference type="SUPFAM" id="SSF48508">
    <property type="entry name" value="Nuclear receptor ligand-binding domain"/>
    <property type="match status" value="1"/>
</dbReference>
<evidence type="ECO:0000256" key="2">
    <source>
        <dbReference type="ARBA" id="ARBA00023163"/>
    </source>
</evidence>
<evidence type="ECO:0000256" key="1">
    <source>
        <dbReference type="ARBA" id="ARBA00023015"/>
    </source>
</evidence>
<keyword evidence="6" id="KW-1185">Reference proteome</keyword>
<dbReference type="EMBL" id="BTSY01000072">
    <property type="protein sequence ID" value="GMT37216.1"/>
    <property type="molecule type" value="Genomic_DNA"/>
</dbReference>
<dbReference type="AlphaFoldDB" id="A0AAV5WXT7"/>
<dbReference type="SMART" id="SM00430">
    <property type="entry name" value="HOLI"/>
    <property type="match status" value="1"/>
</dbReference>
<dbReference type="GO" id="GO:0003700">
    <property type="term" value="F:DNA-binding transcription factor activity"/>
    <property type="evidence" value="ECO:0007669"/>
    <property type="project" value="TreeGrafter"/>
</dbReference>